<dbReference type="Proteomes" id="UP000499080">
    <property type="component" value="Unassembled WGS sequence"/>
</dbReference>
<keyword evidence="2" id="KW-1185">Reference proteome</keyword>
<reference evidence="1 2" key="1">
    <citation type="journal article" date="2019" name="Sci. Rep.">
        <title>Orb-weaving spider Araneus ventricosus genome elucidates the spidroin gene catalogue.</title>
        <authorList>
            <person name="Kono N."/>
            <person name="Nakamura H."/>
            <person name="Ohtoshi R."/>
            <person name="Moran D.A.P."/>
            <person name="Shinohara A."/>
            <person name="Yoshida Y."/>
            <person name="Fujiwara M."/>
            <person name="Mori M."/>
            <person name="Tomita M."/>
            <person name="Arakawa K."/>
        </authorList>
    </citation>
    <scope>NUCLEOTIDE SEQUENCE [LARGE SCALE GENOMIC DNA]</scope>
</reference>
<gene>
    <name evidence="1" type="ORF">AVEN_48092_1</name>
</gene>
<accession>A0A4Y2K8G8</accession>
<evidence type="ECO:0000313" key="1">
    <source>
        <dbReference type="EMBL" id="GBM97572.1"/>
    </source>
</evidence>
<comment type="caution">
    <text evidence="1">The sequence shown here is derived from an EMBL/GenBank/DDBJ whole genome shotgun (WGS) entry which is preliminary data.</text>
</comment>
<protein>
    <submittedName>
        <fullName evidence="1">Uncharacterized protein</fullName>
    </submittedName>
</protein>
<organism evidence="1 2">
    <name type="scientific">Araneus ventricosus</name>
    <name type="common">Orbweaver spider</name>
    <name type="synonym">Epeira ventricosa</name>
    <dbReference type="NCBI Taxonomy" id="182803"/>
    <lineage>
        <taxon>Eukaryota</taxon>
        <taxon>Metazoa</taxon>
        <taxon>Ecdysozoa</taxon>
        <taxon>Arthropoda</taxon>
        <taxon>Chelicerata</taxon>
        <taxon>Arachnida</taxon>
        <taxon>Araneae</taxon>
        <taxon>Araneomorphae</taxon>
        <taxon>Entelegynae</taxon>
        <taxon>Araneoidea</taxon>
        <taxon>Araneidae</taxon>
        <taxon>Araneus</taxon>
    </lineage>
</organism>
<dbReference type="AlphaFoldDB" id="A0A4Y2K8G8"/>
<dbReference type="EMBL" id="BGPR01113278">
    <property type="protein sequence ID" value="GBM97572.1"/>
    <property type="molecule type" value="Genomic_DNA"/>
</dbReference>
<feature type="non-terminal residue" evidence="1">
    <location>
        <position position="79"/>
    </location>
</feature>
<proteinExistence type="predicted"/>
<name>A0A4Y2K8G8_ARAVE</name>
<sequence>MPLIKTIRVRRRSDLANSNHKRYNVIAVIPMKWLFPGSFKKLFCSKYGCKARARDLEPPVNCRSSATQLWENVLLGHIG</sequence>
<evidence type="ECO:0000313" key="2">
    <source>
        <dbReference type="Proteomes" id="UP000499080"/>
    </source>
</evidence>